<feature type="region of interest" description="Disordered" evidence="3">
    <location>
        <begin position="106"/>
        <end position="131"/>
    </location>
</feature>
<dbReference type="PRINTS" id="PR00633">
    <property type="entry name" value="RCCNDNSATION"/>
</dbReference>
<protein>
    <submittedName>
        <fullName evidence="5">Regulator of chromosome condensation 1/beta-lactamase-inhibitor protein II</fullName>
    </submittedName>
</protein>
<evidence type="ECO:0000256" key="3">
    <source>
        <dbReference type="SAM" id="MobiDB-lite"/>
    </source>
</evidence>
<gene>
    <name evidence="5" type="ORF">JKP88DRAFT_167807</name>
</gene>
<dbReference type="PANTHER" id="PTHR22870">
    <property type="entry name" value="REGULATOR OF CHROMOSOME CONDENSATION"/>
    <property type="match status" value="1"/>
</dbReference>
<accession>A0A835YY51</accession>
<feature type="repeat" description="RCC1" evidence="2">
    <location>
        <begin position="157"/>
        <end position="213"/>
    </location>
</feature>
<reference evidence="5" key="1">
    <citation type="submission" date="2021-02" db="EMBL/GenBank/DDBJ databases">
        <title>First Annotated Genome of the Yellow-green Alga Tribonema minus.</title>
        <authorList>
            <person name="Mahan K.M."/>
        </authorList>
    </citation>
    <scope>NUCLEOTIDE SEQUENCE</scope>
    <source>
        <strain evidence="5">UTEX B ZZ1240</strain>
    </source>
</reference>
<feature type="repeat" description="RCC1" evidence="2">
    <location>
        <begin position="322"/>
        <end position="375"/>
    </location>
</feature>
<keyword evidence="1" id="KW-0677">Repeat</keyword>
<feature type="repeat" description="RCC1" evidence="2">
    <location>
        <begin position="33"/>
        <end position="90"/>
    </location>
</feature>
<evidence type="ECO:0000256" key="1">
    <source>
        <dbReference type="ARBA" id="ARBA00022737"/>
    </source>
</evidence>
<dbReference type="AlphaFoldDB" id="A0A835YY51"/>
<proteinExistence type="predicted"/>
<evidence type="ECO:0000313" key="5">
    <source>
        <dbReference type="EMBL" id="KAG5179299.1"/>
    </source>
</evidence>
<feature type="repeat" description="RCC1" evidence="2">
    <location>
        <begin position="214"/>
        <end position="267"/>
    </location>
</feature>
<dbReference type="InterPro" id="IPR051210">
    <property type="entry name" value="Ub_ligase/GEF_domain"/>
</dbReference>
<dbReference type="PROSITE" id="PS50012">
    <property type="entry name" value="RCC1_3"/>
    <property type="match status" value="6"/>
</dbReference>
<dbReference type="Pfam" id="PF13540">
    <property type="entry name" value="RCC1_2"/>
    <property type="match status" value="1"/>
</dbReference>
<dbReference type="EMBL" id="JAFCMP010000479">
    <property type="protein sequence ID" value="KAG5179299.1"/>
    <property type="molecule type" value="Genomic_DNA"/>
</dbReference>
<organism evidence="5 6">
    <name type="scientific">Tribonema minus</name>
    <dbReference type="NCBI Taxonomy" id="303371"/>
    <lineage>
        <taxon>Eukaryota</taxon>
        <taxon>Sar</taxon>
        <taxon>Stramenopiles</taxon>
        <taxon>Ochrophyta</taxon>
        <taxon>PX clade</taxon>
        <taxon>Xanthophyceae</taxon>
        <taxon>Tribonematales</taxon>
        <taxon>Tribonemataceae</taxon>
        <taxon>Tribonema</taxon>
    </lineage>
</organism>
<feature type="domain" description="RCC1-like" evidence="4">
    <location>
        <begin position="73"/>
        <end position="405"/>
    </location>
</feature>
<dbReference type="PANTHER" id="PTHR22870:SF360">
    <property type="entry name" value="ULTRAVIOLET-B RECEPTOR UVR8"/>
    <property type="match status" value="1"/>
</dbReference>
<comment type="caution">
    <text evidence="5">The sequence shown here is derived from an EMBL/GenBank/DDBJ whole genome shotgun (WGS) entry which is preliminary data.</text>
</comment>
<feature type="repeat" description="RCC1" evidence="2">
    <location>
        <begin position="91"/>
        <end position="156"/>
    </location>
</feature>
<dbReference type="Gene3D" id="2.130.10.30">
    <property type="entry name" value="Regulator of chromosome condensation 1/beta-lactamase-inhibitor protein II"/>
    <property type="match status" value="2"/>
</dbReference>
<dbReference type="InterPro" id="IPR000408">
    <property type="entry name" value="Reg_chr_condens"/>
</dbReference>
<dbReference type="InterPro" id="IPR058923">
    <property type="entry name" value="RCC1-like_dom"/>
</dbReference>
<name>A0A835YY51_9STRA</name>
<dbReference type="InterPro" id="IPR009091">
    <property type="entry name" value="RCC1/BLIP-II"/>
</dbReference>
<feature type="compositionally biased region" description="Low complexity" evidence="3">
    <location>
        <begin position="109"/>
        <end position="126"/>
    </location>
</feature>
<dbReference type="Proteomes" id="UP000664859">
    <property type="component" value="Unassembled WGS sequence"/>
</dbReference>
<evidence type="ECO:0000259" key="4">
    <source>
        <dbReference type="Pfam" id="PF25390"/>
    </source>
</evidence>
<dbReference type="OrthoDB" id="61110at2759"/>
<keyword evidence="6" id="KW-1185">Reference proteome</keyword>
<sequence length="412" mass="41936">MRLDDGLLEVYLVLFPLACSTGDSHACALLDDSTVKCWGSGYNGQLGQGSSGSSAADLSSPPRSAINLGSGRTAKAIATGVAHTCALLDVSTVKCWGSNDFGQLGQGTSGNSDSSTTDLSDADLSTPPRSAVNLGSSRTAKAIAAGAHHTCALLDDSTVKCWGSGYSGQLGQGESDSSAQLNSPPRRAINLGSGRTAKAIAAGDTHTCALLDDSTVKCWGEGEYGQLGQGNYVLLTSPASTAINLGPGRKAKAIAAGGHNTCVLLDDFTVKCWGEGKYGQLGQGRKTDLFLPPISAINLGPGRTAKAIATSGHHMCAILDDSTVKCWGEGDYGEFGLGNNAELSSPPIRVVDLGSGRTATAISAGYIFTCALLDDSTIKCLGHGARGQLGQGSTANVGDKPHEMASLPAIVL</sequence>
<evidence type="ECO:0000256" key="2">
    <source>
        <dbReference type="PROSITE-ProRule" id="PRU00235"/>
    </source>
</evidence>
<dbReference type="SUPFAM" id="SSF50985">
    <property type="entry name" value="RCC1/BLIP-II"/>
    <property type="match status" value="2"/>
</dbReference>
<feature type="repeat" description="RCC1" evidence="2">
    <location>
        <begin position="268"/>
        <end position="321"/>
    </location>
</feature>
<dbReference type="Pfam" id="PF25390">
    <property type="entry name" value="WD40_RLD"/>
    <property type="match status" value="1"/>
</dbReference>
<evidence type="ECO:0000313" key="6">
    <source>
        <dbReference type="Proteomes" id="UP000664859"/>
    </source>
</evidence>